<protein>
    <submittedName>
        <fullName evidence="2">Uncharacterized protein</fullName>
    </submittedName>
</protein>
<dbReference type="AlphaFoldDB" id="A0A0B8NZK3"/>
<comment type="caution">
    <text evidence="2">The sequence shown here is derived from an EMBL/GenBank/DDBJ whole genome shotgun (WGS) entry which is preliminary data.</text>
</comment>
<dbReference type="Proteomes" id="UP000031670">
    <property type="component" value="Unassembled WGS sequence"/>
</dbReference>
<sequence>MKGSLFLLSMLVSSSALAMQAATQVDTQSFKDNQGGVSTISFKSKHGRSILVSASVQKINQSNPNIYFTVAASKGYCSLSNPRVPQKQKWKVNGKSVSMMVHCEYSGRYGSYMQSAHAVTSKDLNYIVNQFKYSDGLVSVANPQGVSVKFANDGFTQAWQD</sequence>
<keyword evidence="1" id="KW-0732">Signal</keyword>
<organism evidence="2 3">
    <name type="scientific">Vibrio ishigakensis</name>
    <dbReference type="NCBI Taxonomy" id="1481914"/>
    <lineage>
        <taxon>Bacteria</taxon>
        <taxon>Pseudomonadati</taxon>
        <taxon>Pseudomonadota</taxon>
        <taxon>Gammaproteobacteria</taxon>
        <taxon>Vibrionales</taxon>
        <taxon>Vibrionaceae</taxon>
        <taxon>Vibrio</taxon>
    </lineage>
</organism>
<dbReference type="EMBL" id="BBSA01000001">
    <property type="protein sequence ID" value="GAM59965.1"/>
    <property type="molecule type" value="Genomic_DNA"/>
</dbReference>
<reference evidence="2 3" key="2">
    <citation type="submission" date="2015-01" db="EMBL/GenBank/DDBJ databases">
        <authorList>
            <consortium name="NBRP consortium"/>
            <person name="Sawabe T."/>
            <person name="Meirelles P."/>
            <person name="Feng G."/>
            <person name="Sayaka M."/>
            <person name="Hattori M."/>
            <person name="Ohkuma M."/>
        </authorList>
    </citation>
    <scope>NUCLEOTIDE SEQUENCE [LARGE SCALE GENOMIC DNA]</scope>
    <source>
        <strain evidence="2 3">JCM19232</strain>
    </source>
</reference>
<proteinExistence type="predicted"/>
<evidence type="ECO:0000256" key="1">
    <source>
        <dbReference type="SAM" id="SignalP"/>
    </source>
</evidence>
<accession>A0A0B8NZK3</accession>
<gene>
    <name evidence="2" type="ORF">JCM19232_298</name>
</gene>
<feature type="signal peptide" evidence="1">
    <location>
        <begin position="1"/>
        <end position="18"/>
    </location>
</feature>
<evidence type="ECO:0000313" key="2">
    <source>
        <dbReference type="EMBL" id="GAM59965.1"/>
    </source>
</evidence>
<reference evidence="2 3" key="1">
    <citation type="submission" date="2015-01" db="EMBL/GenBank/DDBJ databases">
        <title>Vibrio sp. C5 JCM 19232 whole genome shotgun sequence.</title>
        <authorList>
            <person name="Sawabe T."/>
            <person name="Meirelles P."/>
            <person name="Feng G."/>
            <person name="Sayaka M."/>
            <person name="Hattori M."/>
            <person name="Ohkuma M."/>
        </authorList>
    </citation>
    <scope>NUCLEOTIDE SEQUENCE [LARGE SCALE GENOMIC DNA]</scope>
    <source>
        <strain evidence="2 3">JCM19232</strain>
    </source>
</reference>
<name>A0A0B8NZK3_9VIBR</name>
<feature type="chain" id="PRO_5002136634" evidence="1">
    <location>
        <begin position="19"/>
        <end position="161"/>
    </location>
</feature>
<evidence type="ECO:0000313" key="3">
    <source>
        <dbReference type="Proteomes" id="UP000031670"/>
    </source>
</evidence>